<accession>A0A9D4QND7</accession>
<evidence type="ECO:0000313" key="1">
    <source>
        <dbReference type="EMBL" id="KAH3836522.1"/>
    </source>
</evidence>
<keyword evidence="2" id="KW-1185">Reference proteome</keyword>
<sequence>MLTYYWCVLMVGSVKVFQNLTAHHFPLQSRLCAEGCYENAEQNHQEHYRQIDLKY</sequence>
<comment type="caution">
    <text evidence="1">The sequence shown here is derived from an EMBL/GenBank/DDBJ whole genome shotgun (WGS) entry which is preliminary data.</text>
</comment>
<name>A0A9D4QND7_DREPO</name>
<dbReference type="EMBL" id="JAIWYP010000004">
    <property type="protein sequence ID" value="KAH3836522.1"/>
    <property type="molecule type" value="Genomic_DNA"/>
</dbReference>
<gene>
    <name evidence="1" type="ORF">DPMN_109894</name>
</gene>
<reference evidence="1" key="2">
    <citation type="submission" date="2020-11" db="EMBL/GenBank/DDBJ databases">
        <authorList>
            <person name="McCartney M.A."/>
            <person name="Auch B."/>
            <person name="Kono T."/>
            <person name="Mallez S."/>
            <person name="Becker A."/>
            <person name="Gohl D.M."/>
            <person name="Silverstein K.A.T."/>
            <person name="Koren S."/>
            <person name="Bechman K.B."/>
            <person name="Herman A."/>
            <person name="Abrahante J.E."/>
            <person name="Garbe J."/>
        </authorList>
    </citation>
    <scope>NUCLEOTIDE SEQUENCE</scope>
    <source>
        <strain evidence="1">Duluth1</strain>
        <tissue evidence="1">Whole animal</tissue>
    </source>
</reference>
<dbReference type="Proteomes" id="UP000828390">
    <property type="component" value="Unassembled WGS sequence"/>
</dbReference>
<proteinExistence type="predicted"/>
<reference evidence="1" key="1">
    <citation type="journal article" date="2019" name="bioRxiv">
        <title>The Genome of the Zebra Mussel, Dreissena polymorpha: A Resource for Invasive Species Research.</title>
        <authorList>
            <person name="McCartney M.A."/>
            <person name="Auch B."/>
            <person name="Kono T."/>
            <person name="Mallez S."/>
            <person name="Zhang Y."/>
            <person name="Obille A."/>
            <person name="Becker A."/>
            <person name="Abrahante J.E."/>
            <person name="Garbe J."/>
            <person name="Badalamenti J.P."/>
            <person name="Herman A."/>
            <person name="Mangelson H."/>
            <person name="Liachko I."/>
            <person name="Sullivan S."/>
            <person name="Sone E.D."/>
            <person name="Koren S."/>
            <person name="Silverstein K.A.T."/>
            <person name="Beckman K.B."/>
            <person name="Gohl D.M."/>
        </authorList>
    </citation>
    <scope>NUCLEOTIDE SEQUENCE</scope>
    <source>
        <strain evidence="1">Duluth1</strain>
        <tissue evidence="1">Whole animal</tissue>
    </source>
</reference>
<organism evidence="1 2">
    <name type="scientific">Dreissena polymorpha</name>
    <name type="common">Zebra mussel</name>
    <name type="synonym">Mytilus polymorpha</name>
    <dbReference type="NCBI Taxonomy" id="45954"/>
    <lineage>
        <taxon>Eukaryota</taxon>
        <taxon>Metazoa</taxon>
        <taxon>Spiralia</taxon>
        <taxon>Lophotrochozoa</taxon>
        <taxon>Mollusca</taxon>
        <taxon>Bivalvia</taxon>
        <taxon>Autobranchia</taxon>
        <taxon>Heteroconchia</taxon>
        <taxon>Euheterodonta</taxon>
        <taxon>Imparidentia</taxon>
        <taxon>Neoheterodontei</taxon>
        <taxon>Myida</taxon>
        <taxon>Dreissenoidea</taxon>
        <taxon>Dreissenidae</taxon>
        <taxon>Dreissena</taxon>
    </lineage>
</organism>
<evidence type="ECO:0000313" key="2">
    <source>
        <dbReference type="Proteomes" id="UP000828390"/>
    </source>
</evidence>
<protein>
    <submittedName>
        <fullName evidence="1">Uncharacterized protein</fullName>
    </submittedName>
</protein>
<dbReference type="AlphaFoldDB" id="A0A9D4QND7"/>